<dbReference type="Proteomes" id="UP000030300">
    <property type="component" value="Chromosome"/>
</dbReference>
<dbReference type="AlphaFoldDB" id="A0A0A1DH37"/>
<evidence type="ECO:0000313" key="2">
    <source>
        <dbReference type="Proteomes" id="UP000030300"/>
    </source>
</evidence>
<name>A0A0A1DH37_NOCSI</name>
<evidence type="ECO:0000313" key="1">
    <source>
        <dbReference type="EMBL" id="AIY15843.1"/>
    </source>
</evidence>
<reference evidence="1 2" key="1">
    <citation type="journal article" date="2015" name="Genome Announc.">
        <title>Complete Genome Sequence of Steroid-Transforming Nocardioides simplex VKM Ac-2033D.</title>
        <authorList>
            <person name="Shtratnikova V.Y."/>
            <person name="Schelkunov M.I."/>
            <person name="Pekov Y.A."/>
            <person name="Fokina V.V."/>
            <person name="Logacheva M.D."/>
            <person name="Sokolov S.L."/>
            <person name="Bragin E.Y."/>
            <person name="Ashapkin V.V."/>
            <person name="Donova M.V."/>
        </authorList>
    </citation>
    <scope>NUCLEOTIDE SEQUENCE [LARGE SCALE GENOMIC DNA]</scope>
    <source>
        <strain evidence="1 2">VKM Ac-2033D</strain>
    </source>
</reference>
<evidence type="ECO:0008006" key="3">
    <source>
        <dbReference type="Google" id="ProtNLM"/>
    </source>
</evidence>
<keyword evidence="2" id="KW-1185">Reference proteome</keyword>
<sequence length="137" mass="14469">MVDERVHRDVIVGLLTAAGLVDSAAKPIVFDYGNVPGADGNAGTLPPIHLLLTVERRAAGVFRAGRAGVSGWRITLRGVGRTVDEARWALNKATGALDEQNLLIGGKTSTPVTFNISQAISKDDGRFSGLVAWTYAL</sequence>
<dbReference type="KEGG" id="psim:KR76_01970"/>
<gene>
    <name evidence="1" type="ORF">KR76_01970</name>
</gene>
<protein>
    <recommendedName>
        <fullName evidence="3">DUF3168 domain-containing protein</fullName>
    </recommendedName>
</protein>
<dbReference type="HOGENOM" id="CLU_1863099_0_0_11"/>
<proteinExistence type="predicted"/>
<dbReference type="STRING" id="2045.KR76_01970"/>
<organism evidence="1 2">
    <name type="scientific">Nocardioides simplex</name>
    <name type="common">Arthrobacter simplex</name>
    <dbReference type="NCBI Taxonomy" id="2045"/>
    <lineage>
        <taxon>Bacteria</taxon>
        <taxon>Bacillati</taxon>
        <taxon>Actinomycetota</taxon>
        <taxon>Actinomycetes</taxon>
        <taxon>Propionibacteriales</taxon>
        <taxon>Nocardioidaceae</taxon>
        <taxon>Pimelobacter</taxon>
    </lineage>
</organism>
<dbReference type="EMBL" id="CP009896">
    <property type="protein sequence ID" value="AIY15843.1"/>
    <property type="molecule type" value="Genomic_DNA"/>
</dbReference>
<accession>A0A0A1DH37</accession>